<evidence type="ECO:0000256" key="1">
    <source>
        <dbReference type="ARBA" id="ARBA00023002"/>
    </source>
</evidence>
<dbReference type="EMBL" id="JBHUIP010000012">
    <property type="protein sequence ID" value="MFD2263985.1"/>
    <property type="molecule type" value="Genomic_DNA"/>
</dbReference>
<protein>
    <submittedName>
        <fullName evidence="3">NAD(P)H-dependent oxidoreductase</fullName>
        <ecNumber evidence="3">1.-.-.-</ecNumber>
    </submittedName>
</protein>
<dbReference type="InterPro" id="IPR029039">
    <property type="entry name" value="Flavoprotein-like_sf"/>
</dbReference>
<proteinExistence type="predicted"/>
<dbReference type="Gene3D" id="3.40.50.360">
    <property type="match status" value="1"/>
</dbReference>
<evidence type="ECO:0000259" key="2">
    <source>
        <dbReference type="Pfam" id="PF02525"/>
    </source>
</evidence>
<dbReference type="Pfam" id="PF02525">
    <property type="entry name" value="Flavodoxin_2"/>
    <property type="match status" value="1"/>
</dbReference>
<organism evidence="3 4">
    <name type="scientific">Lacibacterium aquatile</name>
    <dbReference type="NCBI Taxonomy" id="1168082"/>
    <lineage>
        <taxon>Bacteria</taxon>
        <taxon>Pseudomonadati</taxon>
        <taxon>Pseudomonadota</taxon>
        <taxon>Alphaproteobacteria</taxon>
        <taxon>Rhodospirillales</taxon>
        <taxon>Rhodospirillaceae</taxon>
    </lineage>
</organism>
<dbReference type="Proteomes" id="UP001597295">
    <property type="component" value="Unassembled WGS sequence"/>
</dbReference>
<dbReference type="PANTHER" id="PTHR47307">
    <property type="entry name" value="GLUTATHIONE-REGULATED POTASSIUM-EFFLUX SYSTEM ANCILLARY PROTEIN KEFG"/>
    <property type="match status" value="1"/>
</dbReference>
<evidence type="ECO:0000313" key="3">
    <source>
        <dbReference type="EMBL" id="MFD2263985.1"/>
    </source>
</evidence>
<comment type="caution">
    <text evidence="3">The sequence shown here is derived from an EMBL/GenBank/DDBJ whole genome shotgun (WGS) entry which is preliminary data.</text>
</comment>
<dbReference type="RefSeq" id="WP_379877027.1">
    <property type="nucleotide sequence ID" value="NZ_JBHUIP010000012.1"/>
</dbReference>
<feature type="domain" description="Flavodoxin-like fold" evidence="2">
    <location>
        <begin position="3"/>
        <end position="172"/>
    </location>
</feature>
<keyword evidence="4" id="KW-1185">Reference proteome</keyword>
<dbReference type="InterPro" id="IPR003680">
    <property type="entry name" value="Flavodoxin_fold"/>
</dbReference>
<accession>A0ABW5DTZ1</accession>
<dbReference type="GO" id="GO:0016491">
    <property type="term" value="F:oxidoreductase activity"/>
    <property type="evidence" value="ECO:0007669"/>
    <property type="project" value="UniProtKB-KW"/>
</dbReference>
<dbReference type="PANTHER" id="PTHR47307:SF1">
    <property type="entry name" value="GLUTATHIONE-REGULATED POTASSIUM-EFFLUX SYSTEM ANCILLARY PROTEIN KEFG"/>
    <property type="match status" value="1"/>
</dbReference>
<dbReference type="EC" id="1.-.-.-" evidence="3"/>
<name>A0ABW5DTZ1_9PROT</name>
<dbReference type="SUPFAM" id="SSF52218">
    <property type="entry name" value="Flavoproteins"/>
    <property type="match status" value="1"/>
</dbReference>
<evidence type="ECO:0000313" key="4">
    <source>
        <dbReference type="Proteomes" id="UP001597295"/>
    </source>
</evidence>
<keyword evidence="1 3" id="KW-0560">Oxidoreductase</keyword>
<gene>
    <name evidence="3" type="ORF">ACFSM5_13870</name>
</gene>
<dbReference type="InterPro" id="IPR046980">
    <property type="entry name" value="KefG/KefF"/>
</dbReference>
<reference evidence="4" key="1">
    <citation type="journal article" date="2019" name="Int. J. Syst. Evol. Microbiol.">
        <title>The Global Catalogue of Microorganisms (GCM) 10K type strain sequencing project: providing services to taxonomists for standard genome sequencing and annotation.</title>
        <authorList>
            <consortium name="The Broad Institute Genomics Platform"/>
            <consortium name="The Broad Institute Genome Sequencing Center for Infectious Disease"/>
            <person name="Wu L."/>
            <person name="Ma J."/>
        </authorList>
    </citation>
    <scope>NUCLEOTIDE SEQUENCE [LARGE SCALE GENOMIC DNA]</scope>
    <source>
        <strain evidence="4">CGMCC 1.19062</strain>
    </source>
</reference>
<sequence>MSEVLILSAHPDIETSRTNRAMLRAATNLLGVEIADLYSLYPDGEIDVDRECTRLLDARTIVLQFPLQWYSTPSRLKEWQDTILTHMIYLDYDHQGRHLSGRRFMLAVTAGASEATYAEDGRNRYSIDEILRPLQATAYRCGFTWEQPFVVFETRGAPDDVVRAAASRYAARIAGLLSKLEMAA</sequence>